<gene>
    <name evidence="13 17" type="primary">addA</name>
    <name evidence="17" type="ORF">DLJ48_04570</name>
</gene>
<comment type="function">
    <text evidence="13">The heterodimer acts as both an ATP-dependent DNA helicase and an ATP-dependent, dual-direction single-stranded exonuclease. Recognizes the chi site generating a DNA molecule suitable for the initiation of homologous recombination. The AddA nuclease domain is required for chi fragment generation; this subunit has the helicase and 3' -&gt; 5' nuclease activities.</text>
</comment>
<keyword evidence="3 13" id="KW-0227">DNA damage</keyword>
<comment type="subunit">
    <text evidence="13">Heterodimer of AddA and AddB/RexB.</text>
</comment>
<name>A0ABX5QM31_9LACO</name>
<dbReference type="InterPro" id="IPR014016">
    <property type="entry name" value="UvrD-like_ATP-bd"/>
</dbReference>
<evidence type="ECO:0000256" key="8">
    <source>
        <dbReference type="ARBA" id="ARBA00023125"/>
    </source>
</evidence>
<dbReference type="RefSeq" id="WP_128686319.1">
    <property type="nucleotide sequence ID" value="NZ_CP029684.2"/>
</dbReference>
<keyword evidence="5 13" id="KW-0347">Helicase</keyword>
<dbReference type="PROSITE" id="PS51217">
    <property type="entry name" value="UVRD_HELICASE_CTER"/>
    <property type="match status" value="1"/>
</dbReference>
<comment type="catalytic activity">
    <reaction evidence="12 13">
        <text>ATP + H2O = ADP + phosphate + H(+)</text>
        <dbReference type="Rhea" id="RHEA:13065"/>
        <dbReference type="ChEBI" id="CHEBI:15377"/>
        <dbReference type="ChEBI" id="CHEBI:15378"/>
        <dbReference type="ChEBI" id="CHEBI:30616"/>
        <dbReference type="ChEBI" id="CHEBI:43474"/>
        <dbReference type="ChEBI" id="CHEBI:456216"/>
        <dbReference type="EC" id="5.6.2.4"/>
    </reaction>
</comment>
<evidence type="ECO:0000256" key="3">
    <source>
        <dbReference type="ARBA" id="ARBA00022763"/>
    </source>
</evidence>
<proteinExistence type="inferred from homology"/>
<evidence type="ECO:0000313" key="17">
    <source>
        <dbReference type="EMBL" id="QAS69845.1"/>
    </source>
</evidence>
<accession>A0ABX5QM31</accession>
<evidence type="ECO:0000256" key="7">
    <source>
        <dbReference type="ARBA" id="ARBA00022840"/>
    </source>
</evidence>
<feature type="binding site" evidence="14">
    <location>
        <begin position="23"/>
        <end position="30"/>
    </location>
    <ligand>
        <name>ATP</name>
        <dbReference type="ChEBI" id="CHEBI:30616"/>
    </ligand>
</feature>
<evidence type="ECO:0000256" key="6">
    <source>
        <dbReference type="ARBA" id="ARBA00022839"/>
    </source>
</evidence>
<dbReference type="NCBIfam" id="TIGR02785">
    <property type="entry name" value="addA_Gpos"/>
    <property type="match status" value="1"/>
</dbReference>
<dbReference type="Pfam" id="PF00580">
    <property type="entry name" value="UvrD-helicase"/>
    <property type="match status" value="1"/>
</dbReference>
<keyword evidence="6 13" id="KW-0269">Exonuclease</keyword>
<evidence type="ECO:0000256" key="11">
    <source>
        <dbReference type="ARBA" id="ARBA00034617"/>
    </source>
</evidence>
<dbReference type="EC" id="5.6.2.4" evidence="13"/>
<dbReference type="PANTHER" id="PTHR11070:SF48">
    <property type="entry name" value="ATP-DEPENDENT HELICASE_NUCLEASE SUBUNIT A"/>
    <property type="match status" value="1"/>
</dbReference>
<evidence type="ECO:0000256" key="4">
    <source>
        <dbReference type="ARBA" id="ARBA00022801"/>
    </source>
</evidence>
<dbReference type="Proteomes" id="UP000286907">
    <property type="component" value="Chromosome"/>
</dbReference>
<dbReference type="SUPFAM" id="SSF52540">
    <property type="entry name" value="P-loop containing nucleoside triphosphate hydrolases"/>
    <property type="match status" value="1"/>
</dbReference>
<evidence type="ECO:0000259" key="16">
    <source>
        <dbReference type="PROSITE" id="PS51217"/>
    </source>
</evidence>
<feature type="domain" description="UvrD-like helicase ATP-binding" evidence="15">
    <location>
        <begin position="2"/>
        <end position="460"/>
    </location>
</feature>
<dbReference type="Gene3D" id="3.40.50.300">
    <property type="entry name" value="P-loop containing nucleotide triphosphate hydrolases"/>
    <property type="match status" value="4"/>
</dbReference>
<dbReference type="PROSITE" id="PS51198">
    <property type="entry name" value="UVRD_HELICASE_ATP_BIND"/>
    <property type="match status" value="1"/>
</dbReference>
<dbReference type="Gene3D" id="3.90.320.10">
    <property type="match status" value="1"/>
</dbReference>
<comment type="cofactor">
    <cofactor evidence="13">
        <name>Mg(2+)</name>
        <dbReference type="ChEBI" id="CHEBI:18420"/>
    </cofactor>
</comment>
<evidence type="ECO:0000256" key="5">
    <source>
        <dbReference type="ARBA" id="ARBA00022806"/>
    </source>
</evidence>
<dbReference type="PANTHER" id="PTHR11070">
    <property type="entry name" value="UVRD / RECB / PCRA DNA HELICASE FAMILY MEMBER"/>
    <property type="match status" value="1"/>
</dbReference>
<dbReference type="Pfam" id="PF12705">
    <property type="entry name" value="PDDEXK_1"/>
    <property type="match status" value="1"/>
</dbReference>
<dbReference type="InterPro" id="IPR014152">
    <property type="entry name" value="AddA"/>
</dbReference>
<keyword evidence="18" id="KW-1185">Reference proteome</keyword>
<protein>
    <recommendedName>
        <fullName evidence="13">ATP-dependent helicase/nuclease subunit A</fullName>
        <ecNumber evidence="13">3.1.-.-</ecNumber>
        <ecNumber evidence="13">5.6.2.4</ecNumber>
    </recommendedName>
    <alternativeName>
        <fullName evidence="13">ATP-dependent helicase/nuclease AddA</fullName>
    </alternativeName>
    <alternativeName>
        <fullName evidence="13">DNA 3'-5' helicase AddA</fullName>
    </alternativeName>
</protein>
<evidence type="ECO:0000256" key="2">
    <source>
        <dbReference type="ARBA" id="ARBA00022741"/>
    </source>
</evidence>
<dbReference type="InterPro" id="IPR011335">
    <property type="entry name" value="Restrct_endonuc-II-like"/>
</dbReference>
<dbReference type="EC" id="3.1.-.-" evidence="13"/>
<feature type="domain" description="UvrD-like helicase C-terminal" evidence="16">
    <location>
        <begin position="487"/>
        <end position="771"/>
    </location>
</feature>
<comment type="catalytic activity">
    <reaction evidence="11 13">
        <text>Couples ATP hydrolysis with the unwinding of duplex DNA by translocating in the 3'-5' direction.</text>
        <dbReference type="EC" id="5.6.2.4"/>
    </reaction>
</comment>
<evidence type="ECO:0000313" key="18">
    <source>
        <dbReference type="Proteomes" id="UP000286907"/>
    </source>
</evidence>
<evidence type="ECO:0000256" key="9">
    <source>
        <dbReference type="ARBA" id="ARBA00023204"/>
    </source>
</evidence>
<dbReference type="InterPro" id="IPR027417">
    <property type="entry name" value="P-loop_NTPase"/>
</dbReference>
<evidence type="ECO:0000259" key="15">
    <source>
        <dbReference type="PROSITE" id="PS51198"/>
    </source>
</evidence>
<evidence type="ECO:0000256" key="14">
    <source>
        <dbReference type="PROSITE-ProRule" id="PRU00560"/>
    </source>
</evidence>
<keyword evidence="7 13" id="KW-0067">ATP-binding</keyword>
<keyword evidence="10 13" id="KW-0413">Isomerase</keyword>
<evidence type="ECO:0000256" key="1">
    <source>
        <dbReference type="ARBA" id="ARBA00022722"/>
    </source>
</evidence>
<dbReference type="InterPro" id="IPR011604">
    <property type="entry name" value="PDDEXK-like_dom_sf"/>
</dbReference>
<comment type="similarity">
    <text evidence="13">Belongs to the helicase family. AddA subfamily.</text>
</comment>
<keyword evidence="9 13" id="KW-0234">DNA repair</keyword>
<keyword evidence="8 13" id="KW-0238">DNA-binding</keyword>
<dbReference type="SUPFAM" id="SSF52980">
    <property type="entry name" value="Restriction endonuclease-like"/>
    <property type="match status" value="1"/>
</dbReference>
<sequence>MRFSKNQQAVISHVPDHNLLVAASAGSGKTTVLVEHVFQQLLSGKNIDHFLISTFTDAAALEMKNRLEKRIREGVLQQQGDSKKHLQDQLLLLNSAAIGTLDSFSLRIIERYYPVIALDPRYRILADQTEKDLLVKDVLDRSFEDFYHEESFLALVANFASASHDQELKNLIIKLNTMAETRTNPDRWLDSISANYQMRDGLTAGHFWDQLLSPQITARAKGACFQLMAARDKIQELDDYRSYGPYLTDAIALIQKFLNIVPNHNWQQLYDYYNQQDWPKSGRKSGNTEGEAAYFEKWVKPWIDDAKRSYKSLGTDFFYLSEAQWLTVSDQSLAVIAELIKATKIFRQNFANRKRALSLLDFSDGEQFAFQILQDKQIRLEVQSQFDEVLVDEYQDVNDLQEGILTSVANGNNFFMVGDLKQSIYGFRQADPQNFTKKYEAYKNNQGGQLIELAENYRSQRNVTNFTNCIFDQVMDRQLGGIDYKGDVQLQAANQDYPKDLPNIADLSIYDIDKENSDDEDFNTKQAEIKIVAAKIQQLVANGELFDRQSQKMRPILYRDITILSRSHAWENDIQAVFSQYHIPVNVAAGNFLQEFEISVILSFLKIIDNPHQDIPLAAVLHSPIFGLDENQLAEVRTADMVHDYYSAVAAYAQAGDDLLLKKQLSDFLTQLVRYRQLAANNQIVDLIWQIYNDTNWPEYVAGMVGGDQRRANLHALYQYAQQLSDNHFVGLFSFIRYIEQLMNSVEDFAQAPVDAGQQAVSVMTIHAAKGLEFPIVFLLNLDKKIDSRDTNGAMVTDFDYGIGIDFVHPVSRVKVKTIQKIVVANKIKEKNWAEEMRLLYVALTRAEQQLYLVGSTKKVSALIHEWGAPVSTKADIIAIQDRMRASSYQAWIGMALAKTKHLDLEHIQCHYQQPDLTFDLKTYDAKSMPEIQAKQPLPLPDTTIHDKAAAIDLRQIKKILDYKYPYAAESTLAAYHNVSELKRLFEDPDALLMPDMNQGQTAKITELPLPQFALTSHDEQVSSTDKGTAVHLILEKIDWQALLDETYLRRLVRENISDPIIAQSIELDKIMWFINSDLGQEIKKRQAGLKREQTFAMLLPADRIYEGVLADDPVLVHGIMDGYFADGTGITLFDYKTDRLTKDYIGQLKARYAGQLNLYAEALASMYPDEKVVRKVIVALEGKQLIDL</sequence>
<dbReference type="EMBL" id="CP029684">
    <property type="protein sequence ID" value="QAS69845.1"/>
    <property type="molecule type" value="Genomic_DNA"/>
</dbReference>
<keyword evidence="1 13" id="KW-0540">Nuclease</keyword>
<keyword evidence="4 13" id="KW-0378">Hydrolase</keyword>
<dbReference type="InterPro" id="IPR014017">
    <property type="entry name" value="DNA_helicase_UvrD-like_C"/>
</dbReference>
<evidence type="ECO:0000256" key="10">
    <source>
        <dbReference type="ARBA" id="ARBA00023235"/>
    </source>
</evidence>
<evidence type="ECO:0000256" key="12">
    <source>
        <dbReference type="ARBA" id="ARBA00048988"/>
    </source>
</evidence>
<dbReference type="Gene3D" id="1.10.486.10">
    <property type="entry name" value="PCRA, domain 4"/>
    <property type="match status" value="1"/>
</dbReference>
<dbReference type="HAMAP" id="MF_01451">
    <property type="entry name" value="AddA"/>
    <property type="match status" value="1"/>
</dbReference>
<keyword evidence="2 13" id="KW-0547">Nucleotide-binding</keyword>
<dbReference type="InterPro" id="IPR038726">
    <property type="entry name" value="PDDEXK_AddAB-type"/>
</dbReference>
<evidence type="ECO:0000256" key="13">
    <source>
        <dbReference type="HAMAP-Rule" id="MF_01451"/>
    </source>
</evidence>
<dbReference type="Pfam" id="PF13361">
    <property type="entry name" value="UvrD_C"/>
    <property type="match status" value="1"/>
</dbReference>
<reference evidence="17 18" key="1">
    <citation type="journal article" date="2019" name="Syst. Appl. Microbiol.">
        <title>Oenococcus sicerae sp. nov., isolated from French cider.</title>
        <authorList>
            <person name="Cousin F.J."/>
            <person name="Le Guellec R."/>
            <person name="Chagnot C."/>
            <person name="Goux D."/>
            <person name="Dalmasso M."/>
            <person name="Laplace J.M."/>
            <person name="Cretenet M."/>
        </authorList>
    </citation>
    <scope>NUCLEOTIDE SEQUENCE [LARGE SCALE GENOMIC DNA]</scope>
    <source>
        <strain evidence="17 18">UCMA 15228</strain>
    </source>
</reference>
<dbReference type="InterPro" id="IPR000212">
    <property type="entry name" value="DNA_helicase_UvrD/REP"/>
</dbReference>
<organism evidence="17 18">
    <name type="scientific">Oenococcus sicerae</name>
    <dbReference type="NCBI Taxonomy" id="2203724"/>
    <lineage>
        <taxon>Bacteria</taxon>
        <taxon>Bacillati</taxon>
        <taxon>Bacillota</taxon>
        <taxon>Bacilli</taxon>
        <taxon>Lactobacillales</taxon>
        <taxon>Lactobacillaceae</taxon>
        <taxon>Oenococcus</taxon>
    </lineage>
</organism>
<dbReference type="GO" id="GO:0004386">
    <property type="term" value="F:helicase activity"/>
    <property type="evidence" value="ECO:0007669"/>
    <property type="project" value="UniProtKB-KW"/>
</dbReference>